<proteinExistence type="predicted"/>
<dbReference type="AlphaFoldDB" id="A0A8J1LYZ8"/>
<accession>A0A8J1LYZ8</accession>
<dbReference type="GeneID" id="108704234"/>
<feature type="compositionally biased region" description="Basic and acidic residues" evidence="1">
    <location>
        <begin position="747"/>
        <end position="763"/>
    </location>
</feature>
<evidence type="ECO:0000313" key="2">
    <source>
        <dbReference type="Proteomes" id="UP000186698"/>
    </source>
</evidence>
<dbReference type="Proteomes" id="UP000186698">
    <property type="component" value="Chromosome 9_10S"/>
</dbReference>
<feature type="region of interest" description="Disordered" evidence="1">
    <location>
        <begin position="46"/>
        <end position="104"/>
    </location>
</feature>
<dbReference type="KEGG" id="xla:108704234"/>
<keyword evidence="2" id="KW-1185">Reference proteome</keyword>
<organism evidence="2 3">
    <name type="scientific">Xenopus laevis</name>
    <name type="common">African clawed frog</name>
    <dbReference type="NCBI Taxonomy" id="8355"/>
    <lineage>
        <taxon>Eukaryota</taxon>
        <taxon>Metazoa</taxon>
        <taxon>Chordata</taxon>
        <taxon>Craniata</taxon>
        <taxon>Vertebrata</taxon>
        <taxon>Euteleostomi</taxon>
        <taxon>Amphibia</taxon>
        <taxon>Batrachia</taxon>
        <taxon>Anura</taxon>
        <taxon>Pipoidea</taxon>
        <taxon>Pipidae</taxon>
        <taxon>Xenopodinae</taxon>
        <taxon>Xenopus</taxon>
        <taxon>Xenopus</taxon>
    </lineage>
</organism>
<feature type="region of interest" description="Disordered" evidence="1">
    <location>
        <begin position="881"/>
        <end position="922"/>
    </location>
</feature>
<dbReference type="RefSeq" id="XP_041434723.1">
    <property type="nucleotide sequence ID" value="XM_041578789.1"/>
</dbReference>
<sequence>MELLQRHLPRVHEVLQNALNYLGTVTAQIFGAPPPNCQHERNAHAALGTSPSQPTHPLETPTPGQRGNDKGTEETEHLTPHEDNTVFTSDPEKGNCSPATDTGQADMSHAVVAKDLNVETELQKRAKRYLEYEAYDEGTIRDLHLPNEELRIYGEPMAIKYDQFQAEKSSKRIAFSKHYQHKEKKVEFLSNDKWQQHKSTNNEELSKDPTPPAKISNKPELNCEDLESLDFEINELETMSLNVNGGSLEDSAVTAHREEVPLEEDYKQDAELSEVDILSAVEPKDHLSILVTHAIIESSDTQMNKEDLSHDYIKKETKLTKVTFQNDPEGDMKEQLVTSVWTSQINPDSQLSQKEKIQNNLDMLSNTINEGQATLEESFSTSEQSQQLVEGENVLEEKNLPTDEPAEVNESKTQEEETMNTIDDLEAMVSIGISKDNFIYTSVYLSQTSSQVDTQNINEQPPVEKKNIIIPAENLTDLFESQKELNMLLDLLPNVPQTYLAEDCKQTHVKHSTLEEIQFITTTGQSQQFVSEENISGEIDQSLSEDQPKVIEKDYEIQGEENLQASDNLEETKSMVIPVELLKDLSEELLLTSALVIDNEKERIDDQIEQTSHIERNVIESDDHKSEKELYLVSNVHSDITQSHTMEDVKGITGEFAVDQSHELIELVMETSTTEQTHSSYIEDQDAPVEQVDVSDLIPKTGFIQDLKPIEPTSPTSHLTEVRVTEDSDILGNFGASPEVNIVITRDHGSSEDKSSSEIKSSVEENASCVNDNVHTAADQEGENLETATEKPPGTKSDLLSEAEDGEAKTKETLSDQVEGTLFPHSTLDLSAQKSRVILRRKTSIRKRPKQTLHGPETVEQPLLIARPMFPVKLPSIAPLHPKPALPPAEVHEEDQTPTEGLAVKPKKGLPRLPGFGVPHPQMMQELQNRLQKKKPNK</sequence>
<reference evidence="3" key="1">
    <citation type="submission" date="2025-08" db="UniProtKB">
        <authorList>
            <consortium name="RefSeq"/>
        </authorList>
    </citation>
    <scope>IDENTIFICATION</scope>
    <source>
        <strain evidence="3">J_2021</strain>
        <tissue evidence="3">Erythrocytes</tissue>
    </source>
</reference>
<evidence type="ECO:0000256" key="1">
    <source>
        <dbReference type="SAM" id="MobiDB-lite"/>
    </source>
</evidence>
<dbReference type="OrthoDB" id="9908743at2759"/>
<feature type="compositionally biased region" description="Basic and acidic residues" evidence="1">
    <location>
        <begin position="67"/>
        <end position="84"/>
    </location>
</feature>
<gene>
    <name evidence="3" type="primary">LOC108704234</name>
</gene>
<name>A0A8J1LYZ8_XENLA</name>
<evidence type="ECO:0000313" key="3">
    <source>
        <dbReference type="RefSeq" id="XP_041434723.1"/>
    </source>
</evidence>
<feature type="region of interest" description="Disordered" evidence="1">
    <location>
        <begin position="188"/>
        <end position="219"/>
    </location>
</feature>
<protein>
    <submittedName>
        <fullName evidence="3">Uncharacterized protein LOC108704234</fullName>
    </submittedName>
</protein>
<feature type="region of interest" description="Disordered" evidence="1">
    <location>
        <begin position="747"/>
        <end position="815"/>
    </location>
</feature>